<dbReference type="InterPro" id="IPR005119">
    <property type="entry name" value="LysR_subst-bd"/>
</dbReference>
<comment type="caution">
    <text evidence="6">The sequence shown here is derived from an EMBL/GenBank/DDBJ whole genome shotgun (WGS) entry which is preliminary data.</text>
</comment>
<evidence type="ECO:0000313" key="6">
    <source>
        <dbReference type="EMBL" id="RAS34579.1"/>
    </source>
</evidence>
<dbReference type="GO" id="GO:0003700">
    <property type="term" value="F:DNA-binding transcription factor activity"/>
    <property type="evidence" value="ECO:0007669"/>
    <property type="project" value="InterPro"/>
</dbReference>
<keyword evidence="2" id="KW-0805">Transcription regulation</keyword>
<keyword evidence="4" id="KW-0804">Transcription</keyword>
<evidence type="ECO:0000256" key="1">
    <source>
        <dbReference type="ARBA" id="ARBA00009437"/>
    </source>
</evidence>
<evidence type="ECO:0000256" key="3">
    <source>
        <dbReference type="ARBA" id="ARBA00023125"/>
    </source>
</evidence>
<organism evidence="6 7">
    <name type="scientific">Paraburkholderia bryophila</name>
    <dbReference type="NCBI Taxonomy" id="420952"/>
    <lineage>
        <taxon>Bacteria</taxon>
        <taxon>Pseudomonadati</taxon>
        <taxon>Pseudomonadota</taxon>
        <taxon>Betaproteobacteria</taxon>
        <taxon>Burkholderiales</taxon>
        <taxon>Burkholderiaceae</taxon>
        <taxon>Paraburkholderia</taxon>
    </lineage>
</organism>
<dbReference type="SUPFAM" id="SSF53850">
    <property type="entry name" value="Periplasmic binding protein-like II"/>
    <property type="match status" value="1"/>
</dbReference>
<accession>A0A329CIQ9</accession>
<name>A0A329CIQ9_9BURK</name>
<dbReference type="Pfam" id="PF03466">
    <property type="entry name" value="LysR_substrate"/>
    <property type="match status" value="1"/>
</dbReference>
<sequence>MNRINLDMDVLRTLVTAQQLGSFNRAADRLGRSQSAVSQQLRKIEESVGEALFQKQGRGLALTPAGDVMLAYARRILELNDEAVSAVRGFAIDGLVRIGLPADFAETWLPTVLGRFKRAHPAVRIEAAVEGNRRLLERLDKGELDLVLSLGQESRADAEPVGAVDLVWIGPASEERLWARGEPIPLVLFEAPCFFRQRALEALDKAGLPWRIALTSPSLPGLWAAVEAGLGVTLRTPAGLPAKLRVVGDALALPTVRAPTLQVSLHGGTRTLEPAVARLKDIIAETIAGNLPVAHA</sequence>
<comment type="similarity">
    <text evidence="1">Belongs to the LysR transcriptional regulatory family.</text>
</comment>
<dbReference type="PROSITE" id="PS50931">
    <property type="entry name" value="HTH_LYSR"/>
    <property type="match status" value="1"/>
</dbReference>
<reference evidence="6 7" key="1">
    <citation type="submission" date="2018-06" db="EMBL/GenBank/DDBJ databases">
        <title>Genomic Encyclopedia of Type Strains, Phase III (KMG-III): the genomes of soil and plant-associated and newly described type strains.</title>
        <authorList>
            <person name="Whitman W."/>
        </authorList>
    </citation>
    <scope>NUCLEOTIDE SEQUENCE [LARGE SCALE GENOMIC DNA]</scope>
    <source>
        <strain evidence="6 7">LMG 23644</strain>
    </source>
</reference>
<dbReference type="EMBL" id="QLTK01000006">
    <property type="protein sequence ID" value="RAS34579.1"/>
    <property type="molecule type" value="Genomic_DNA"/>
</dbReference>
<dbReference type="PRINTS" id="PR00039">
    <property type="entry name" value="HTHLYSR"/>
</dbReference>
<evidence type="ECO:0000256" key="2">
    <source>
        <dbReference type="ARBA" id="ARBA00023015"/>
    </source>
</evidence>
<protein>
    <submittedName>
        <fullName evidence="6">DNA-binding transcriptional LysR family regulator</fullName>
    </submittedName>
</protein>
<dbReference type="Gene3D" id="1.10.10.10">
    <property type="entry name" value="Winged helix-like DNA-binding domain superfamily/Winged helix DNA-binding domain"/>
    <property type="match status" value="1"/>
</dbReference>
<feature type="domain" description="HTH lysR-type" evidence="5">
    <location>
        <begin position="6"/>
        <end position="63"/>
    </location>
</feature>
<dbReference type="InterPro" id="IPR036390">
    <property type="entry name" value="WH_DNA-bd_sf"/>
</dbReference>
<dbReference type="SUPFAM" id="SSF46785">
    <property type="entry name" value="Winged helix' DNA-binding domain"/>
    <property type="match status" value="1"/>
</dbReference>
<evidence type="ECO:0000313" key="7">
    <source>
        <dbReference type="Proteomes" id="UP000248918"/>
    </source>
</evidence>
<proteinExistence type="inferred from homology"/>
<keyword evidence="3 6" id="KW-0238">DNA-binding</keyword>
<dbReference type="FunFam" id="1.10.10.10:FF:000001">
    <property type="entry name" value="LysR family transcriptional regulator"/>
    <property type="match status" value="1"/>
</dbReference>
<dbReference type="InterPro" id="IPR036388">
    <property type="entry name" value="WH-like_DNA-bd_sf"/>
</dbReference>
<dbReference type="PANTHER" id="PTHR30579">
    <property type="entry name" value="TRANSCRIPTIONAL REGULATOR"/>
    <property type="match status" value="1"/>
</dbReference>
<dbReference type="InterPro" id="IPR050176">
    <property type="entry name" value="LTTR"/>
</dbReference>
<dbReference type="OrthoDB" id="6555293at2"/>
<dbReference type="Proteomes" id="UP000248918">
    <property type="component" value="Unassembled WGS sequence"/>
</dbReference>
<dbReference type="RefSeq" id="WP_111931896.1">
    <property type="nucleotide sequence ID" value="NZ_CADFFP010000010.1"/>
</dbReference>
<evidence type="ECO:0000259" key="5">
    <source>
        <dbReference type="PROSITE" id="PS50931"/>
    </source>
</evidence>
<dbReference type="PANTHER" id="PTHR30579:SF7">
    <property type="entry name" value="HTH-TYPE TRANSCRIPTIONAL REGULATOR LRHA-RELATED"/>
    <property type="match status" value="1"/>
</dbReference>
<dbReference type="GO" id="GO:0003677">
    <property type="term" value="F:DNA binding"/>
    <property type="evidence" value="ECO:0007669"/>
    <property type="project" value="UniProtKB-KW"/>
</dbReference>
<dbReference type="Pfam" id="PF00126">
    <property type="entry name" value="HTH_1"/>
    <property type="match status" value="1"/>
</dbReference>
<dbReference type="AlphaFoldDB" id="A0A329CIQ9"/>
<dbReference type="InterPro" id="IPR000847">
    <property type="entry name" value="LysR_HTH_N"/>
</dbReference>
<gene>
    <name evidence="6" type="ORF">BX591_106260</name>
</gene>
<dbReference type="Gene3D" id="3.40.190.10">
    <property type="entry name" value="Periplasmic binding protein-like II"/>
    <property type="match status" value="2"/>
</dbReference>
<evidence type="ECO:0000256" key="4">
    <source>
        <dbReference type="ARBA" id="ARBA00023163"/>
    </source>
</evidence>